<feature type="non-terminal residue" evidence="2">
    <location>
        <position position="88"/>
    </location>
</feature>
<comment type="caution">
    <text evidence="2">The sequence shown here is derived from an EMBL/GenBank/DDBJ whole genome shotgun (WGS) entry which is preliminary data.</text>
</comment>
<dbReference type="Proteomes" id="UP000724964">
    <property type="component" value="Unassembled WGS sequence"/>
</dbReference>
<dbReference type="NCBIfam" id="NF037959">
    <property type="entry name" value="MFS_SpdSyn"/>
    <property type="match status" value="1"/>
</dbReference>
<reference evidence="2" key="1">
    <citation type="submission" date="2021-02" db="EMBL/GenBank/DDBJ databases">
        <title>Activity-based single-cell genomes from oceanic crustal fluid captures similar information to metagenomic and metatranscriptomic surveys with orders of magnitude less sampling.</title>
        <authorList>
            <person name="D'Angelo T.S."/>
            <person name="Orcutt B.N."/>
        </authorList>
    </citation>
    <scope>NUCLEOTIDE SEQUENCE [LARGE SCALE GENOMIC DNA]</scope>
    <source>
        <strain evidence="2">AH-315-J10</strain>
    </source>
</reference>
<keyword evidence="1" id="KW-1133">Transmembrane helix</keyword>
<evidence type="ECO:0000313" key="3">
    <source>
        <dbReference type="Proteomes" id="UP000724964"/>
    </source>
</evidence>
<gene>
    <name evidence="2" type="ORF">JYT35_01105</name>
</gene>
<feature type="transmembrane region" description="Helical" evidence="1">
    <location>
        <begin position="60"/>
        <end position="82"/>
    </location>
</feature>
<name>A0ABS3AP89_9ACTN</name>
<keyword evidence="3" id="KW-1185">Reference proteome</keyword>
<sequence length="88" mass="8795">MFCTSAAVLVLEILAGRLMAPYVGVSLETFTGIIGTMLAGIALGNALGGRLADRHAPERLIGPAMALGGLSAWASLPIVSAAGPNFGS</sequence>
<feature type="transmembrane region" description="Helical" evidence="1">
    <location>
        <begin position="29"/>
        <end position="48"/>
    </location>
</feature>
<accession>A0ABS3AP89</accession>
<organism evidence="2 3">
    <name type="scientific">Acidimicrobium ferrooxidans</name>
    <dbReference type="NCBI Taxonomy" id="53635"/>
    <lineage>
        <taxon>Bacteria</taxon>
        <taxon>Bacillati</taxon>
        <taxon>Actinomycetota</taxon>
        <taxon>Acidimicrobiia</taxon>
        <taxon>Acidimicrobiales</taxon>
        <taxon>Acidimicrobiaceae</taxon>
        <taxon>Acidimicrobium</taxon>
    </lineage>
</organism>
<evidence type="ECO:0000313" key="2">
    <source>
        <dbReference type="EMBL" id="MBN4059695.1"/>
    </source>
</evidence>
<evidence type="ECO:0000256" key="1">
    <source>
        <dbReference type="SAM" id="Phobius"/>
    </source>
</evidence>
<proteinExistence type="predicted"/>
<keyword evidence="1" id="KW-0472">Membrane</keyword>
<dbReference type="EMBL" id="JAFIUH010000021">
    <property type="protein sequence ID" value="MBN4059695.1"/>
    <property type="molecule type" value="Genomic_DNA"/>
</dbReference>
<keyword evidence="1" id="KW-0812">Transmembrane</keyword>
<protein>
    <submittedName>
        <fullName evidence="2">Fused MFS/spermidine synthase</fullName>
    </submittedName>
</protein>